<accession>A0A6J5UCB3</accession>
<reference evidence="1 2" key="1">
    <citation type="submission" date="2020-05" db="EMBL/GenBank/DDBJ databases">
        <authorList>
            <person name="Campoy J."/>
            <person name="Schneeberger K."/>
            <person name="Spophaly S."/>
        </authorList>
    </citation>
    <scope>NUCLEOTIDE SEQUENCE [LARGE SCALE GENOMIC DNA]</scope>
    <source>
        <strain evidence="1">PruArmRojPasFocal</strain>
    </source>
</reference>
<dbReference type="AlphaFoldDB" id="A0A6J5UCB3"/>
<protein>
    <submittedName>
        <fullName evidence="1">Uncharacterized protein</fullName>
    </submittedName>
</protein>
<proteinExistence type="predicted"/>
<sequence>MFGNPDLEPITRSYGPATLFANLSSSSICRKTLMFPITCRAFLEWLVVVGVARVARLGERAPKIKGLVLEVSLYETQQRSVWVNWACQKSLLSGHYLSSPIS</sequence>
<dbReference type="EMBL" id="CAEKDK010000003">
    <property type="protein sequence ID" value="CAB4272775.1"/>
    <property type="molecule type" value="Genomic_DNA"/>
</dbReference>
<organism evidence="1 2">
    <name type="scientific">Prunus armeniaca</name>
    <name type="common">Apricot</name>
    <name type="synonym">Armeniaca vulgaris</name>
    <dbReference type="NCBI Taxonomy" id="36596"/>
    <lineage>
        <taxon>Eukaryota</taxon>
        <taxon>Viridiplantae</taxon>
        <taxon>Streptophyta</taxon>
        <taxon>Embryophyta</taxon>
        <taxon>Tracheophyta</taxon>
        <taxon>Spermatophyta</taxon>
        <taxon>Magnoliopsida</taxon>
        <taxon>eudicotyledons</taxon>
        <taxon>Gunneridae</taxon>
        <taxon>Pentapetalae</taxon>
        <taxon>rosids</taxon>
        <taxon>fabids</taxon>
        <taxon>Rosales</taxon>
        <taxon>Rosaceae</taxon>
        <taxon>Amygdaloideae</taxon>
        <taxon>Amygdaleae</taxon>
        <taxon>Prunus</taxon>
    </lineage>
</organism>
<dbReference type="Proteomes" id="UP000507222">
    <property type="component" value="Unassembled WGS sequence"/>
</dbReference>
<name>A0A6J5UCB3_PRUAR</name>
<evidence type="ECO:0000313" key="2">
    <source>
        <dbReference type="Proteomes" id="UP000507222"/>
    </source>
</evidence>
<gene>
    <name evidence="1" type="ORF">CURHAP_LOCUS19567</name>
</gene>
<evidence type="ECO:0000313" key="1">
    <source>
        <dbReference type="EMBL" id="CAB4272775.1"/>
    </source>
</evidence>